<dbReference type="PANTHER" id="PTHR43265">
    <property type="entry name" value="ESTERASE ESTD"/>
    <property type="match status" value="1"/>
</dbReference>
<sequence length="513" mass="55798">MVTRTVSSWPLTMQRGPMCSCWRRHRSYSCIFFRDIAKIILITMYKHLLPLLLLLLAFTATAQQTPQVAGDWNGSLKVMGTELPLIFHISAAENGTLSATMDSPRQGATGIPVQQVRQVQDSLFIDLKNLNAAYVGKLVDAETLDGQWQQGGQSFALQLKKGSAAEAMKRPQTPKEPYPYRSTEVTVENKAAGIKLVGTLTIPPVKGPPGPAVLLLTGSGPQDRDQTIMGHKPFLVLADYLTRQGFAVLRLDDRGTGKSGGNFATSTTGDFASDAEAAYNYLRNHSGINKKKVGLLGHSEGALIAAKVAAANPNVAFVVLMAGNAVPGTELLVAQNKALLESAGVPQEQLQKYLALREAQFKVAATEKDASKAADQIRRLEQEAKASMTPLEQQQLGLTDKAEETIVAQLSSPWMRYYLAYDPAPALQKLKMPVLALNGTKDLQVPFQQNLPATEKALKAGGNKKYTIQEMPNLNHLFQTAKTGSPAEYGQLEETFAPAALEVISEWMKRVVR</sequence>
<organism evidence="2 3">
    <name type="scientific">Pontibacter mangrovi</name>
    <dbReference type="NCBI Taxonomy" id="2589816"/>
    <lineage>
        <taxon>Bacteria</taxon>
        <taxon>Pseudomonadati</taxon>
        <taxon>Bacteroidota</taxon>
        <taxon>Cytophagia</taxon>
        <taxon>Cytophagales</taxon>
        <taxon>Hymenobacteraceae</taxon>
        <taxon>Pontibacter</taxon>
    </lineage>
</organism>
<dbReference type="AlphaFoldDB" id="A0A501W265"/>
<dbReference type="SUPFAM" id="SSF53474">
    <property type="entry name" value="alpha/beta-Hydrolases"/>
    <property type="match status" value="1"/>
</dbReference>
<dbReference type="EMBL" id="VFRQ01000006">
    <property type="protein sequence ID" value="TPE43709.1"/>
    <property type="molecule type" value="Genomic_DNA"/>
</dbReference>
<dbReference type="InterPro" id="IPR053145">
    <property type="entry name" value="AB_hydrolase_Est10"/>
</dbReference>
<dbReference type="InterPro" id="IPR022742">
    <property type="entry name" value="Hydrolase_4"/>
</dbReference>
<dbReference type="InterPro" id="IPR029058">
    <property type="entry name" value="AB_hydrolase_fold"/>
</dbReference>
<dbReference type="OrthoDB" id="9809549at2"/>
<keyword evidence="3" id="KW-1185">Reference proteome</keyword>
<dbReference type="Proteomes" id="UP000316727">
    <property type="component" value="Unassembled WGS sequence"/>
</dbReference>
<accession>A0A501W265</accession>
<evidence type="ECO:0000313" key="3">
    <source>
        <dbReference type="Proteomes" id="UP000316727"/>
    </source>
</evidence>
<name>A0A501W265_9BACT</name>
<dbReference type="Gene3D" id="3.40.50.1820">
    <property type="entry name" value="alpha/beta hydrolase"/>
    <property type="match status" value="1"/>
</dbReference>
<dbReference type="Pfam" id="PF12146">
    <property type="entry name" value="Hydrolase_4"/>
    <property type="match status" value="1"/>
</dbReference>
<evidence type="ECO:0000259" key="1">
    <source>
        <dbReference type="Pfam" id="PF12146"/>
    </source>
</evidence>
<reference evidence="2 3" key="1">
    <citation type="submission" date="2019-06" db="EMBL/GenBank/DDBJ databases">
        <title>A novel bacterium of genus Pontibacter, isolated from marine sediment.</title>
        <authorList>
            <person name="Huang H."/>
            <person name="Mo K."/>
            <person name="Hu Y."/>
        </authorList>
    </citation>
    <scope>NUCLEOTIDE SEQUENCE [LARGE SCALE GENOMIC DNA]</scope>
    <source>
        <strain evidence="2 3">HB172049</strain>
    </source>
</reference>
<keyword evidence="2" id="KW-0378">Hydrolase</keyword>
<proteinExistence type="predicted"/>
<dbReference type="PANTHER" id="PTHR43265:SF1">
    <property type="entry name" value="ESTERASE ESTD"/>
    <property type="match status" value="1"/>
</dbReference>
<dbReference type="GO" id="GO:0052689">
    <property type="term" value="F:carboxylic ester hydrolase activity"/>
    <property type="evidence" value="ECO:0007669"/>
    <property type="project" value="TreeGrafter"/>
</dbReference>
<gene>
    <name evidence="2" type="ORF">FJM65_13270</name>
</gene>
<feature type="domain" description="Serine aminopeptidase S33" evidence="1">
    <location>
        <begin position="237"/>
        <end position="476"/>
    </location>
</feature>
<protein>
    <submittedName>
        <fullName evidence="2">Alpha/beta fold hydrolase</fullName>
    </submittedName>
</protein>
<evidence type="ECO:0000313" key="2">
    <source>
        <dbReference type="EMBL" id="TPE43709.1"/>
    </source>
</evidence>
<comment type="caution">
    <text evidence="2">The sequence shown here is derived from an EMBL/GenBank/DDBJ whole genome shotgun (WGS) entry which is preliminary data.</text>
</comment>